<keyword evidence="12" id="KW-0106">Calcium</keyword>
<keyword evidence="9" id="KW-1000">Mitochondrion outer membrane</keyword>
<dbReference type="Gene3D" id="1.10.238.10">
    <property type="entry name" value="EF-hand"/>
    <property type="match status" value="2"/>
</dbReference>
<dbReference type="CDD" id="cd01892">
    <property type="entry name" value="Miro2"/>
    <property type="match status" value="1"/>
</dbReference>
<comment type="similarity">
    <text evidence="3">Belongs to the mitochondrial Rho GTPase family.</text>
</comment>
<evidence type="ECO:0000256" key="3">
    <source>
        <dbReference type="ARBA" id="ARBA00007981"/>
    </source>
</evidence>
<feature type="region of interest" description="Disordered" evidence="22">
    <location>
        <begin position="1350"/>
        <end position="1378"/>
    </location>
</feature>
<dbReference type="Proteomes" id="UP000038010">
    <property type="component" value="Unassembled WGS sequence"/>
</dbReference>
<feature type="region of interest" description="Disordered" evidence="22">
    <location>
        <begin position="706"/>
        <end position="725"/>
    </location>
</feature>
<evidence type="ECO:0000256" key="22">
    <source>
        <dbReference type="SAM" id="MobiDB-lite"/>
    </source>
</evidence>
<dbReference type="InterPro" id="IPR018247">
    <property type="entry name" value="EF_Hand_1_Ca_BS"/>
</dbReference>
<dbReference type="Pfam" id="PF08356">
    <property type="entry name" value="EF_assoc_2"/>
    <property type="match status" value="1"/>
</dbReference>
<keyword evidence="16" id="KW-0496">Mitochondrion</keyword>
<dbReference type="PROSITE" id="PS00018">
    <property type="entry name" value="EF_HAND_1"/>
    <property type="match status" value="1"/>
</dbReference>
<name>A0A0N1H439_9EURO</name>
<evidence type="ECO:0000256" key="6">
    <source>
        <dbReference type="ARBA" id="ARBA00022723"/>
    </source>
</evidence>
<evidence type="ECO:0000256" key="15">
    <source>
        <dbReference type="ARBA" id="ARBA00023125"/>
    </source>
</evidence>
<dbReference type="GO" id="GO:0008270">
    <property type="term" value="F:zinc ion binding"/>
    <property type="evidence" value="ECO:0007669"/>
    <property type="project" value="InterPro"/>
</dbReference>
<dbReference type="SMART" id="SM00174">
    <property type="entry name" value="RHO"/>
    <property type="match status" value="1"/>
</dbReference>
<keyword evidence="5" id="KW-0812">Transmembrane</keyword>
<dbReference type="InterPro" id="IPR027417">
    <property type="entry name" value="P-loop_NTPase"/>
</dbReference>
<dbReference type="SUPFAM" id="SSF47473">
    <property type="entry name" value="EF-hand"/>
    <property type="match status" value="1"/>
</dbReference>
<dbReference type="GO" id="GO:0005741">
    <property type="term" value="C:mitochondrial outer membrane"/>
    <property type="evidence" value="ECO:0007669"/>
    <property type="project" value="UniProtKB-SubCell"/>
</dbReference>
<dbReference type="VEuPathDB" id="FungiDB:AB675_11379"/>
<keyword evidence="6" id="KW-0479">Metal-binding</keyword>
<dbReference type="FunFam" id="3.40.50.300:FF:000572">
    <property type="entry name" value="Mitochondrial Rho GTPase"/>
    <property type="match status" value="1"/>
</dbReference>
<dbReference type="Pfam" id="PF04082">
    <property type="entry name" value="Fungal_trans"/>
    <property type="match status" value="1"/>
</dbReference>
<dbReference type="EMBL" id="LFJN01000013">
    <property type="protein sequence ID" value="KPI39884.1"/>
    <property type="molecule type" value="Genomic_DNA"/>
</dbReference>
<dbReference type="InterPro" id="IPR020860">
    <property type="entry name" value="MIRO_dom"/>
</dbReference>
<dbReference type="InterPro" id="IPR013567">
    <property type="entry name" value="EF_hand_assoc_2"/>
</dbReference>
<dbReference type="RefSeq" id="XP_017999847.1">
    <property type="nucleotide sequence ID" value="XM_018140219.1"/>
</dbReference>
<evidence type="ECO:0000256" key="14">
    <source>
        <dbReference type="ARBA" id="ARBA00023015"/>
    </source>
</evidence>
<feature type="compositionally biased region" description="Polar residues" evidence="22">
    <location>
        <begin position="1231"/>
        <end position="1240"/>
    </location>
</feature>
<comment type="subcellular location">
    <subcellularLocation>
        <location evidence="2">Mitochondrion outer membrane</location>
        <topology evidence="2">Single-pass type IV membrane protein</topology>
    </subcellularLocation>
</comment>
<feature type="domain" description="Miro" evidence="24">
    <location>
        <begin position="420"/>
        <end position="588"/>
    </location>
</feature>
<accession>A0A0N1H439</accession>
<keyword evidence="26" id="KW-1185">Reference proteome</keyword>
<comment type="function">
    <text evidence="1">Mitochondrial GTPase involved in mitochondrial trafficking. Probably involved in control of anterograde transport of mitochondria and their subcellular distribution.</text>
</comment>
<evidence type="ECO:0000256" key="18">
    <source>
        <dbReference type="ARBA" id="ARBA00023136"/>
    </source>
</evidence>
<keyword evidence="10" id="KW-0378">Hydrolase</keyword>
<dbReference type="InterPro" id="IPR002048">
    <property type="entry name" value="EF_hand_dom"/>
</dbReference>
<dbReference type="SMART" id="SM00173">
    <property type="entry name" value="RAS"/>
    <property type="match status" value="1"/>
</dbReference>
<evidence type="ECO:0000256" key="12">
    <source>
        <dbReference type="ARBA" id="ARBA00022837"/>
    </source>
</evidence>
<keyword evidence="18" id="KW-0472">Membrane</keyword>
<dbReference type="SMART" id="SM00175">
    <property type="entry name" value="RAB"/>
    <property type="match status" value="1"/>
</dbReference>
<evidence type="ECO:0000256" key="11">
    <source>
        <dbReference type="ARBA" id="ARBA00022833"/>
    </source>
</evidence>
<evidence type="ECO:0000256" key="9">
    <source>
        <dbReference type="ARBA" id="ARBA00022787"/>
    </source>
</evidence>
<evidence type="ECO:0000313" key="26">
    <source>
        <dbReference type="Proteomes" id="UP000038010"/>
    </source>
</evidence>
<sequence>MVTVRIAVVGDEGTGKSSLITSLVKDSFVSSKIQPVLPQITIPPTLGTPEDANTTVVDTSALPQERPNLAREIRKSNCILLCYSDHYSYERVALFWMPYFRSLGVNLPVILCANKSDLSNSTKAQVVEEEMLPVMAEFKEIDCCIRTSARKHSNVNEAFFLCQKAVTHPIAPLFDAKESALKQPAVSALERIFYLCDKDKDGVLNDKEMGDFQMKCFDKPLNDSDLNGVKDSLQSTSADAVTENGVTAQGFLLLMKMYAEKGRHETVWIVLRTFQYTDSLSLQESFLHPKFDVPEFASAELSPAGYRFFVDIFLTADRDNDGGLKHEELAALFAPTPGVPQLWRDNDFPACTVRNDAGHVTLQGWLAQWSMTTFMSPTTTLEYLAYLGFESSDRSLPNSTAALKITKARKRRRRPGRTGRNVILAHVLGPPQSGKSYLLDTLLGQHFSSTYRPTIQARTAVNTVELPGGRQCYLILKELGESETAVLDNKSKLLDKCDVIVYTYDSSDPDSFAYIPNIRKQHPHLEELPSVYVALKADLDRTTQRAEHQPDEYTANIQRMPQGPPIHTSVTWPSIQELFVAIAEAGLEPITAYPRPLQDEDSGQLMRYGIAAGAAACAGAAAVLVFRKAASGTAKKKRCNHTFTRAPDQRAESDGVDKVLPNLTHKEPVRFVGDLNPESILTDLGRGSERPRVSRIGTFVQDDSRTHDSIHLPATDPPQTRSGEKTPVNVEKYARADGGKRMLTPQYRNYLQSVGAFRVLPKATQDALVTTYISCFDGLLPVLDCGKLLRDYTAGTTSLFLIQAICLITCKIPDASEWLRLYDDGPLLDPIPFARSLHVGLDAAMKADLEPDRMTKVQILTLMHLHNDGPGGIEESSLHLSQAIHDAWTAGLHIHTPGRTLVDQASMTWWMIWALDRFNACIGGRPIMIADRDIDLSRPPIDSSIRAPSALVWIRLGELLDKVIEFYRPASYDPNASGWEHDFPSWSSLLQGIDLQDNTGPGQLTVLEIGYNVIAILSCRNASPAQASYKRRVAAADRIQALLTEVPPRECPPIPLVPYAIGLSLTVAYRCIRSPSTTNPEEQKDNLSTRAEMLESLSQYWWTADAMAKLGRKALKSMQNPVGVKRGEIDSLASAMESEVTVCKYGPFEGRTQGQGVVGQPQQPPSDTDINGNALRLLSDAAARHSTNTPQSNYTSTPSRSTTACANSAPSNGLDSTGSYQHTPLTDALPTPNNAANNDGTVDASLLPNNAQTPYNDMSKFPSLTDSDFSAVAFSELDNMFDGFYDLSIPTVTFGTGQNGEQMLFDGFGNWNGVMGADGSGGFDMWMGGNDGMNFGSNAALLQHQRHQLSGGSVSGASGVAASNGGSGGGMSDYPDIG</sequence>
<dbReference type="GO" id="GO:0006351">
    <property type="term" value="P:DNA-templated transcription"/>
    <property type="evidence" value="ECO:0007669"/>
    <property type="project" value="InterPro"/>
</dbReference>
<gene>
    <name evidence="25" type="ORF">AB675_11379</name>
</gene>
<evidence type="ECO:0000256" key="5">
    <source>
        <dbReference type="ARBA" id="ARBA00022692"/>
    </source>
</evidence>
<dbReference type="PROSITE" id="PS51423">
    <property type="entry name" value="MIRO"/>
    <property type="match status" value="2"/>
</dbReference>
<evidence type="ECO:0000259" key="24">
    <source>
        <dbReference type="PROSITE" id="PS51423"/>
    </source>
</evidence>
<keyword evidence="14" id="KW-0805">Transcription regulation</keyword>
<evidence type="ECO:0000256" key="20">
    <source>
        <dbReference type="ARBA" id="ARBA00023242"/>
    </source>
</evidence>
<keyword evidence="20" id="KW-0539">Nucleus</keyword>
<dbReference type="OrthoDB" id="10020961at2759"/>
<dbReference type="Pfam" id="PF08355">
    <property type="entry name" value="EF_assoc_1"/>
    <property type="match status" value="1"/>
</dbReference>
<keyword evidence="19" id="KW-0804">Transcription</keyword>
<dbReference type="Pfam" id="PF00071">
    <property type="entry name" value="Ras"/>
    <property type="match status" value="2"/>
</dbReference>
<keyword evidence="13" id="KW-1133">Transmembrane helix</keyword>
<evidence type="ECO:0000256" key="17">
    <source>
        <dbReference type="ARBA" id="ARBA00023134"/>
    </source>
</evidence>
<dbReference type="SMART" id="SM00054">
    <property type="entry name" value="EFh"/>
    <property type="match status" value="2"/>
</dbReference>
<feature type="compositionally biased region" description="Polar residues" evidence="22">
    <location>
        <begin position="1185"/>
        <end position="1224"/>
    </location>
</feature>
<keyword evidence="7" id="KW-0677">Repeat</keyword>
<evidence type="ECO:0000256" key="1">
    <source>
        <dbReference type="ARBA" id="ARBA00003481"/>
    </source>
</evidence>
<dbReference type="GO" id="GO:0003677">
    <property type="term" value="F:DNA binding"/>
    <property type="evidence" value="ECO:0007669"/>
    <property type="project" value="UniProtKB-KW"/>
</dbReference>
<evidence type="ECO:0000256" key="4">
    <source>
        <dbReference type="ARBA" id="ARBA00019119"/>
    </source>
</evidence>
<dbReference type="STRING" id="1664694.A0A0N1H439"/>
<feature type="region of interest" description="Disordered" evidence="22">
    <location>
        <begin position="1184"/>
        <end position="1251"/>
    </location>
</feature>
<dbReference type="SMART" id="SM00906">
    <property type="entry name" value="Fungal_trans"/>
    <property type="match status" value="1"/>
</dbReference>
<evidence type="ECO:0000256" key="19">
    <source>
        <dbReference type="ARBA" id="ARBA00023163"/>
    </source>
</evidence>
<keyword evidence="8" id="KW-0547">Nucleotide-binding</keyword>
<dbReference type="InterPro" id="IPR052073">
    <property type="entry name" value="Amide_Lactam_Regulators"/>
</dbReference>
<evidence type="ECO:0000256" key="10">
    <source>
        <dbReference type="ARBA" id="ARBA00022801"/>
    </source>
</evidence>
<dbReference type="Gene3D" id="3.40.50.300">
    <property type="entry name" value="P-loop containing nucleotide triphosphate hydrolases"/>
    <property type="match status" value="2"/>
</dbReference>
<protein>
    <recommendedName>
        <fullName evidence="4">Mitochondrial Rho GTPase 1</fullName>
    </recommendedName>
    <alternativeName>
        <fullName evidence="21">GTPase EF-hand protein of mitochondria 1</fullName>
    </alternativeName>
</protein>
<dbReference type="GO" id="GO:0003924">
    <property type="term" value="F:GTPase activity"/>
    <property type="evidence" value="ECO:0007669"/>
    <property type="project" value="InterPro"/>
</dbReference>
<evidence type="ECO:0000256" key="13">
    <source>
        <dbReference type="ARBA" id="ARBA00022989"/>
    </source>
</evidence>
<reference evidence="25 26" key="1">
    <citation type="submission" date="2015-06" db="EMBL/GenBank/DDBJ databases">
        <title>Draft genome of the ant-associated black yeast Phialophora attae CBS 131958.</title>
        <authorList>
            <person name="Moreno L.F."/>
            <person name="Stielow B.J."/>
            <person name="de Hoog S."/>
            <person name="Vicente V.A."/>
            <person name="Weiss V.A."/>
            <person name="de Vries M."/>
            <person name="Cruz L.M."/>
            <person name="Souza E.M."/>
        </authorList>
    </citation>
    <scope>NUCLEOTIDE SEQUENCE [LARGE SCALE GENOMIC DNA]</scope>
    <source>
        <strain evidence="25 26">CBS 131958</strain>
    </source>
</reference>
<feature type="domain" description="Miro" evidence="24">
    <location>
        <begin position="1"/>
        <end position="168"/>
    </location>
</feature>
<evidence type="ECO:0000256" key="8">
    <source>
        <dbReference type="ARBA" id="ARBA00022741"/>
    </source>
</evidence>
<feature type="compositionally biased region" description="Low complexity" evidence="22">
    <location>
        <begin position="1350"/>
        <end position="1364"/>
    </location>
</feature>
<organism evidence="25 26">
    <name type="scientific">Cyphellophora attinorum</name>
    <dbReference type="NCBI Taxonomy" id="1664694"/>
    <lineage>
        <taxon>Eukaryota</taxon>
        <taxon>Fungi</taxon>
        <taxon>Dikarya</taxon>
        <taxon>Ascomycota</taxon>
        <taxon>Pezizomycotina</taxon>
        <taxon>Eurotiomycetes</taxon>
        <taxon>Chaetothyriomycetidae</taxon>
        <taxon>Chaetothyriales</taxon>
        <taxon>Cyphellophoraceae</taxon>
        <taxon>Cyphellophora</taxon>
    </lineage>
</organism>
<dbReference type="GO" id="GO:0005509">
    <property type="term" value="F:calcium ion binding"/>
    <property type="evidence" value="ECO:0007669"/>
    <property type="project" value="InterPro"/>
</dbReference>
<keyword evidence="17" id="KW-0342">GTP-binding</keyword>
<evidence type="ECO:0000256" key="2">
    <source>
        <dbReference type="ARBA" id="ARBA00004200"/>
    </source>
</evidence>
<evidence type="ECO:0000256" key="7">
    <source>
        <dbReference type="ARBA" id="ARBA00022737"/>
    </source>
</evidence>
<evidence type="ECO:0000259" key="23">
    <source>
        <dbReference type="PROSITE" id="PS50222"/>
    </source>
</evidence>
<dbReference type="FunFam" id="3.40.50.300:FF:000553">
    <property type="entry name" value="Mitochondrial Rho GTPase"/>
    <property type="match status" value="1"/>
</dbReference>
<dbReference type="InterPro" id="IPR007219">
    <property type="entry name" value="XnlR_reg_dom"/>
</dbReference>
<dbReference type="CDD" id="cd12148">
    <property type="entry name" value="fungal_TF_MHR"/>
    <property type="match status" value="1"/>
</dbReference>
<dbReference type="InterPro" id="IPR011992">
    <property type="entry name" value="EF-hand-dom_pair"/>
</dbReference>
<dbReference type="GeneID" id="28732099"/>
<dbReference type="InterPro" id="IPR001806">
    <property type="entry name" value="Small_GTPase"/>
</dbReference>
<feature type="region of interest" description="Disordered" evidence="22">
    <location>
        <begin position="1153"/>
        <end position="1172"/>
    </location>
</feature>
<evidence type="ECO:0000256" key="21">
    <source>
        <dbReference type="ARBA" id="ARBA00032646"/>
    </source>
</evidence>
<comment type="caution">
    <text evidence="25">The sequence shown here is derived from an EMBL/GenBank/DDBJ whole genome shotgun (WGS) entry which is preliminary data.</text>
</comment>
<dbReference type="GO" id="GO:0005525">
    <property type="term" value="F:GTP binding"/>
    <property type="evidence" value="ECO:0007669"/>
    <property type="project" value="UniProtKB-KW"/>
</dbReference>
<proteinExistence type="inferred from homology"/>
<keyword evidence="11" id="KW-0862">Zinc</keyword>
<feature type="domain" description="EF-hand" evidence="23">
    <location>
        <begin position="184"/>
        <end position="219"/>
    </location>
</feature>
<dbReference type="PRINTS" id="PR00449">
    <property type="entry name" value="RASTRNSFRMNG"/>
</dbReference>
<dbReference type="PROSITE" id="PS50222">
    <property type="entry name" value="EF_HAND_2"/>
    <property type="match status" value="1"/>
</dbReference>
<dbReference type="FunFam" id="1.10.238.10:FF:000011">
    <property type="entry name" value="Mitochondrial Rho GTPase"/>
    <property type="match status" value="1"/>
</dbReference>
<dbReference type="PANTHER" id="PTHR47171:SF6">
    <property type="entry name" value="SPECIFIC TRANSCRIPTION FACTOR, PUTATIVE (AFU_ORTHOLOGUE AFUA_2G06130)-RELATED"/>
    <property type="match status" value="1"/>
</dbReference>
<dbReference type="PANTHER" id="PTHR47171">
    <property type="entry name" value="FARA-RELATED"/>
    <property type="match status" value="1"/>
</dbReference>
<dbReference type="InterPro" id="IPR013566">
    <property type="entry name" value="EF_hand_assoc_1"/>
</dbReference>
<keyword evidence="15" id="KW-0238">DNA-binding</keyword>
<evidence type="ECO:0000256" key="16">
    <source>
        <dbReference type="ARBA" id="ARBA00023128"/>
    </source>
</evidence>
<dbReference type="SUPFAM" id="SSF52540">
    <property type="entry name" value="P-loop containing nucleoside triphosphate hydrolases"/>
    <property type="match status" value="2"/>
</dbReference>
<dbReference type="FunFam" id="1.10.238.10:FF:000127">
    <property type="entry name" value="Mitochondrial Rho GTPase"/>
    <property type="match status" value="1"/>
</dbReference>
<evidence type="ECO:0000313" key="25">
    <source>
        <dbReference type="EMBL" id="KPI39884.1"/>
    </source>
</evidence>